<dbReference type="RefSeq" id="WP_260191926.1">
    <property type="nucleotide sequence ID" value="NZ_JAFFZE010000012.1"/>
</dbReference>
<dbReference type="CDD" id="cd00090">
    <property type="entry name" value="HTH_ARSR"/>
    <property type="match status" value="1"/>
</dbReference>
<organism evidence="5 6">
    <name type="scientific">Actinophytocola gossypii</name>
    <dbReference type="NCBI Taxonomy" id="2812003"/>
    <lineage>
        <taxon>Bacteria</taxon>
        <taxon>Bacillati</taxon>
        <taxon>Actinomycetota</taxon>
        <taxon>Actinomycetes</taxon>
        <taxon>Pseudonocardiales</taxon>
        <taxon>Pseudonocardiaceae</taxon>
    </lineage>
</organism>
<protein>
    <submittedName>
        <fullName evidence="5">Helix-turn-helix domain-containing protein</fullName>
    </submittedName>
</protein>
<name>A0ABT2JB56_9PSEU</name>
<reference evidence="5 6" key="1">
    <citation type="submission" date="2021-02" db="EMBL/GenBank/DDBJ databases">
        <title>Actinophytocola xerophila sp. nov., isolated from soil of cotton cropping field.</title>
        <authorList>
            <person name="Huang R."/>
            <person name="Chen X."/>
            <person name="Ge X."/>
            <person name="Liu W."/>
        </authorList>
    </citation>
    <scope>NUCLEOTIDE SEQUENCE [LARGE SCALE GENOMIC DNA]</scope>
    <source>
        <strain evidence="5 6">S1-96</strain>
    </source>
</reference>
<keyword evidence="3" id="KW-0804">Transcription</keyword>
<evidence type="ECO:0000256" key="3">
    <source>
        <dbReference type="ARBA" id="ARBA00023163"/>
    </source>
</evidence>
<keyword evidence="6" id="KW-1185">Reference proteome</keyword>
<evidence type="ECO:0000259" key="4">
    <source>
        <dbReference type="SMART" id="SM00418"/>
    </source>
</evidence>
<dbReference type="EMBL" id="JAFFZE010000012">
    <property type="protein sequence ID" value="MCT2584529.1"/>
    <property type="molecule type" value="Genomic_DNA"/>
</dbReference>
<dbReference type="PANTHER" id="PTHR33154">
    <property type="entry name" value="TRANSCRIPTIONAL REGULATOR, ARSR FAMILY"/>
    <property type="match status" value="1"/>
</dbReference>
<dbReference type="PANTHER" id="PTHR33154:SF33">
    <property type="entry name" value="TRANSCRIPTIONAL REPRESSOR SDPR"/>
    <property type="match status" value="1"/>
</dbReference>
<dbReference type="InterPro" id="IPR036388">
    <property type="entry name" value="WH-like_DNA-bd_sf"/>
</dbReference>
<evidence type="ECO:0000256" key="2">
    <source>
        <dbReference type="ARBA" id="ARBA00023125"/>
    </source>
</evidence>
<dbReference type="Gene3D" id="1.10.10.10">
    <property type="entry name" value="Winged helix-like DNA-binding domain superfamily/Winged helix DNA-binding domain"/>
    <property type="match status" value="1"/>
</dbReference>
<evidence type="ECO:0000256" key="1">
    <source>
        <dbReference type="ARBA" id="ARBA00023015"/>
    </source>
</evidence>
<dbReference type="InterPro" id="IPR036390">
    <property type="entry name" value="WH_DNA-bd_sf"/>
</dbReference>
<dbReference type="InterPro" id="IPR051081">
    <property type="entry name" value="HTH_MetalResp_TranReg"/>
</dbReference>
<evidence type="ECO:0000313" key="5">
    <source>
        <dbReference type="EMBL" id="MCT2584529.1"/>
    </source>
</evidence>
<sequence length="193" mass="21527">MSSGNKHSHSTDPRALRALAHPVRLDLLYLIEREGPLTASRAAELLGLTPKVCSYHLNQLGRYGVVEETGEGKGRSRPWRLAIADITYVHDPDEEPATTRADDAFAKAMLARDAKVIETFIDDRHGLPLGWRNVSTMSSNPLRLTPEQLRELGRELTEVVERYRTMSREPAEGAHPVHIVLYALPTELTGLTD</sequence>
<evidence type="ECO:0000313" key="6">
    <source>
        <dbReference type="Proteomes" id="UP001156441"/>
    </source>
</evidence>
<dbReference type="InterPro" id="IPR001845">
    <property type="entry name" value="HTH_ArsR_DNA-bd_dom"/>
</dbReference>
<gene>
    <name evidence="5" type="ORF">JT362_15500</name>
</gene>
<comment type="caution">
    <text evidence="5">The sequence shown here is derived from an EMBL/GenBank/DDBJ whole genome shotgun (WGS) entry which is preliminary data.</text>
</comment>
<keyword evidence="1" id="KW-0805">Transcription regulation</keyword>
<dbReference type="Pfam" id="PF12840">
    <property type="entry name" value="HTH_20"/>
    <property type="match status" value="1"/>
</dbReference>
<keyword evidence="2" id="KW-0238">DNA-binding</keyword>
<dbReference type="InterPro" id="IPR011991">
    <property type="entry name" value="ArsR-like_HTH"/>
</dbReference>
<accession>A0ABT2JB56</accession>
<feature type="domain" description="HTH arsR-type" evidence="4">
    <location>
        <begin position="14"/>
        <end position="90"/>
    </location>
</feature>
<dbReference type="SMART" id="SM00418">
    <property type="entry name" value="HTH_ARSR"/>
    <property type="match status" value="1"/>
</dbReference>
<dbReference type="SUPFAM" id="SSF46785">
    <property type="entry name" value="Winged helix' DNA-binding domain"/>
    <property type="match status" value="1"/>
</dbReference>
<dbReference type="Proteomes" id="UP001156441">
    <property type="component" value="Unassembled WGS sequence"/>
</dbReference>
<proteinExistence type="predicted"/>